<dbReference type="Gene3D" id="3.90.1580.10">
    <property type="entry name" value="paralog of FGE (formylglycine-generating enzyme)"/>
    <property type="match status" value="1"/>
</dbReference>
<organism evidence="4 5">
    <name type="scientific">Fibrobacter succinogenes (strain ATCC 19169 / S85)</name>
    <dbReference type="NCBI Taxonomy" id="59374"/>
    <lineage>
        <taxon>Bacteria</taxon>
        <taxon>Pseudomonadati</taxon>
        <taxon>Fibrobacterota</taxon>
        <taxon>Fibrobacteria</taxon>
        <taxon>Fibrobacterales</taxon>
        <taxon>Fibrobacteraceae</taxon>
        <taxon>Fibrobacter</taxon>
    </lineage>
</organism>
<name>C9RL70_FIBSS</name>
<dbReference type="EMBL" id="CP001792">
    <property type="protein sequence ID" value="ACX74017.1"/>
    <property type="molecule type" value="Genomic_DNA"/>
</dbReference>
<dbReference type="InterPro" id="IPR022277">
    <property type="entry name" value="CHP02171_FIBSS"/>
</dbReference>
<proteinExistence type="predicted"/>
<accession>C9RL70</accession>
<evidence type="ECO:0000256" key="1">
    <source>
        <dbReference type="SAM" id="MobiDB-lite"/>
    </source>
</evidence>
<dbReference type="Pfam" id="PF03781">
    <property type="entry name" value="FGE-sulfatase"/>
    <property type="match status" value="1"/>
</dbReference>
<feature type="compositionally biased region" description="Low complexity" evidence="1">
    <location>
        <begin position="630"/>
        <end position="715"/>
    </location>
</feature>
<evidence type="ECO:0000313" key="3">
    <source>
        <dbReference type="EMBL" id="ACX74017.1"/>
    </source>
</evidence>
<dbReference type="RefSeq" id="WP_012820247.1">
    <property type="nucleotide sequence ID" value="NC_013410.1"/>
</dbReference>
<evidence type="ECO:0000259" key="2">
    <source>
        <dbReference type="Pfam" id="PF03781"/>
    </source>
</evidence>
<evidence type="ECO:0000313" key="4">
    <source>
        <dbReference type="EMBL" id="ADL25818.1"/>
    </source>
</evidence>
<sequence>MCCKETVFFFTALALFFCLDACENANSKNFVAKESSFDEENSAEVFDSTHTQTYDSMIEVYHPELLFFIGTDKASAKASEKPQMGAKLNYKFYMDVHEFTCGDYKKLNKEFDRLKPDCANDSLPLTDITYFDAVLIANAKSKVSGLDTVYTYTNASFDEENHCTDIEGLVTHLETEGFRLPTEAEWILSAQLSWDHKNSWNNSNSDYKVHPICSKGFDGAGFCDFSGNVTEWTNDWLGILKDTTITNFTGSTDGGELGERIIKGGNYNSDKANSNLYSRGDVYSVTSSTMAKYVGFRLALGVIPKPAWFTSSGQISESKIEPIASTATLKSYTGSYNMKLAFRNDLTDNLAFIDYNNGNLKVSEIHDTLNVYHPEISPNGKFVAFCTKPEGILGESKLYVRELSEESSTPIELQVKSAAIPRWRILENGDTTIVYVTDAGNNSDETSWLTQSTWQVTFANGKFGTPQKLFDGTFHGGIAKDNSLAVTGARRLRVHHGQINDIWYSQEQACNVSLAQDGSKRTAFLDFGGKTGQDFVGSHYATHERILIADSTGKLIQSIAAPNGYTFDHTEWVSSTSNLVATLTNANGSHKKIVLVSTADSTLIDLAEGEELWHPSLWVQPKKIIPKPKSSSSSFAQSSSSNAPAQSSSSSVLAESSSSSTPTLNSSSSIYPQSSSSSETQQSSSETAQSSSEIAQSSSSEKQAPSSNSEQINSSSSSLLAESSCSKVTSSSSEVSLQSSSSIASSSSESSSSSVPYQIDFELDTDSAGIYYKAGQAQVFAEARYKMELLWQYKDKADVVIIGSSRALHGVAPMELSEQFFGVNLAFIGNTLSGSEFLYDNYIIPHMSKVKYIVSSIDIDRGFNTFSSSFFNGRAKTCPGFVYDKDHNYWKDGYPEGLAELTYDSPGMSSYANKYRHTRGLDSIPEASVWEDMPQVDSDSNLYRMSPGSYRTNFNSLKKMVETAHEKGFYFIGVVFPQNPNYKKTGAFGRYGIPRSEAPILLQEIAELSKTYPNFILFDENKMGDHDYTGDMAYDRDHLAYPGAIHFTARLDSLLKELPALK</sequence>
<dbReference type="SUPFAM" id="SSF56436">
    <property type="entry name" value="C-type lectin-like"/>
    <property type="match status" value="1"/>
</dbReference>
<reference evidence="5" key="2">
    <citation type="submission" date="2010-08" db="EMBL/GenBank/DDBJ databases">
        <title>Complete sequence of Fibrobacter succinogenes subsp. succinogenes S85.</title>
        <authorList>
            <person name="Durkin A.S."/>
            <person name="Nelson K.E."/>
            <person name="Morrison M."/>
            <person name="Forsberg C.W."/>
            <person name="Wilson D.B."/>
            <person name="Russell J.B."/>
            <person name="Cann I.K.O."/>
            <person name="Mackie R.I."/>
            <person name="White B.A."/>
        </authorList>
    </citation>
    <scope>NUCLEOTIDE SEQUENCE [LARGE SCALE GENOMIC DNA]</scope>
    <source>
        <strain evidence="5">ATCC 19169 / S85</strain>
    </source>
</reference>
<evidence type="ECO:0000313" key="5">
    <source>
        <dbReference type="Proteomes" id="UP000000517"/>
    </source>
</evidence>
<feature type="region of interest" description="Disordered" evidence="1">
    <location>
        <begin position="629"/>
        <end position="715"/>
    </location>
</feature>
<dbReference type="PANTHER" id="PTHR23150">
    <property type="entry name" value="SULFATASE MODIFYING FACTOR 1, 2"/>
    <property type="match status" value="1"/>
</dbReference>
<protein>
    <submittedName>
        <fullName evidence="4">Conserved domain protein</fullName>
    </submittedName>
</protein>
<gene>
    <name evidence="3" type="ordered locus">Fisuc_0405</name>
    <name evidence="4" type="ordered locus">FSU_0820</name>
</gene>
<dbReference type="KEGG" id="fsc:FSU_0820"/>
<dbReference type="SUPFAM" id="SSF82171">
    <property type="entry name" value="DPP6 N-terminal domain-like"/>
    <property type="match status" value="1"/>
</dbReference>
<dbReference type="Proteomes" id="UP000001497">
    <property type="component" value="Chromosome"/>
</dbReference>
<dbReference type="PATRIC" id="fig|59374.8.peg.796"/>
<dbReference type="InterPro" id="IPR016187">
    <property type="entry name" value="CTDL_fold"/>
</dbReference>
<dbReference type="InterPro" id="IPR051043">
    <property type="entry name" value="Sulfatase_Mod_Factor_Kinase"/>
</dbReference>
<dbReference type="KEGG" id="fsu:Fisuc_0405"/>
<keyword evidence="6" id="KW-1185">Reference proteome</keyword>
<dbReference type="InterPro" id="IPR005532">
    <property type="entry name" value="SUMF_dom"/>
</dbReference>
<reference evidence="3 6" key="1">
    <citation type="submission" date="2009-10" db="EMBL/GenBank/DDBJ databases">
        <title>Complete sequence of Fibrobacter succinogenes subsp. succinogenes S85.</title>
        <authorList>
            <consortium name="US DOE Joint Genome Institute"/>
            <person name="Lucas S."/>
            <person name="Copeland A."/>
            <person name="Lapidus A."/>
            <person name="Glavina del Rio T."/>
            <person name="Tice H."/>
            <person name="Bruce D."/>
            <person name="Goodwin L."/>
            <person name="Pitluck S."/>
            <person name="Chertkov O."/>
            <person name="Detter J.C."/>
            <person name="Han C."/>
            <person name="Tapia R."/>
            <person name="Larimer F."/>
            <person name="Land M."/>
            <person name="Hauser L."/>
            <person name="Kyrpides N."/>
            <person name="Mikhailova N."/>
            <person name="Weimer P.J."/>
            <person name="Stevenson D.M."/>
            <person name="Boyum J."/>
            <person name="Brumm P.I."/>
            <person name="Mead D."/>
        </authorList>
    </citation>
    <scope>NUCLEOTIDE SEQUENCE [LARGE SCALE GENOMIC DNA]</scope>
    <source>
        <strain evidence="6">ATCC 19169 / S85</strain>
        <strain evidence="3">S85</strain>
    </source>
</reference>
<reference evidence="4" key="3">
    <citation type="submission" date="2010-08" db="EMBL/GenBank/DDBJ databases">
        <authorList>
            <person name="Durkin A.S."/>
            <person name="Nelson K.E."/>
            <person name="Morrison M."/>
            <person name="Forsberg C.W."/>
            <person name="Wilson D.B."/>
            <person name="Russell J.B."/>
            <person name="Cann I.K.O."/>
            <person name="Mackie R.I."/>
            <person name="White B.A."/>
        </authorList>
    </citation>
    <scope>NUCLEOTIDE SEQUENCE</scope>
    <source>
        <strain evidence="4">S85</strain>
    </source>
</reference>
<dbReference type="HOGENOM" id="CLU_320731_0_0_0"/>
<dbReference type="Proteomes" id="UP000000517">
    <property type="component" value="Chromosome"/>
</dbReference>
<feature type="domain" description="Sulfatase-modifying factor enzyme-like" evidence="2">
    <location>
        <begin position="68"/>
        <end position="299"/>
    </location>
</feature>
<evidence type="ECO:0000313" key="6">
    <source>
        <dbReference type="Proteomes" id="UP000001497"/>
    </source>
</evidence>
<dbReference type="InterPro" id="IPR042095">
    <property type="entry name" value="SUMF_sf"/>
</dbReference>
<dbReference type="AlphaFoldDB" id="C9RL70"/>
<dbReference type="eggNOG" id="COG1262">
    <property type="taxonomic scope" value="Bacteria"/>
</dbReference>
<dbReference type="STRING" id="59374.FSU_0820"/>
<dbReference type="GO" id="GO:0120147">
    <property type="term" value="F:formylglycine-generating oxidase activity"/>
    <property type="evidence" value="ECO:0007669"/>
    <property type="project" value="TreeGrafter"/>
</dbReference>
<dbReference type="OrthoDB" id="9768004at2"/>
<dbReference type="NCBIfam" id="TIGR02171">
    <property type="entry name" value="Fb_sc_TIGR02171"/>
    <property type="match status" value="1"/>
</dbReference>
<dbReference type="PANTHER" id="PTHR23150:SF19">
    <property type="entry name" value="FORMYLGLYCINE-GENERATING ENZYME"/>
    <property type="match status" value="1"/>
</dbReference>
<dbReference type="EMBL" id="CP002158">
    <property type="protein sequence ID" value="ADL25818.1"/>
    <property type="molecule type" value="Genomic_DNA"/>
</dbReference>